<dbReference type="CDD" id="cd01949">
    <property type="entry name" value="GGDEF"/>
    <property type="match status" value="1"/>
</dbReference>
<dbReference type="Proteomes" id="UP001596138">
    <property type="component" value="Unassembled WGS sequence"/>
</dbReference>
<dbReference type="SMART" id="SM00267">
    <property type="entry name" value="GGDEF"/>
    <property type="match status" value="1"/>
</dbReference>
<keyword evidence="4" id="KW-1185">Reference proteome</keyword>
<proteinExistence type="predicted"/>
<organism evidence="3 4">
    <name type="scientific">Longivirga aurantiaca</name>
    <dbReference type="NCBI Taxonomy" id="1837743"/>
    <lineage>
        <taxon>Bacteria</taxon>
        <taxon>Bacillati</taxon>
        <taxon>Actinomycetota</taxon>
        <taxon>Actinomycetes</taxon>
        <taxon>Sporichthyales</taxon>
        <taxon>Sporichthyaceae</taxon>
        <taxon>Longivirga</taxon>
    </lineage>
</organism>
<dbReference type="Gene3D" id="3.30.70.270">
    <property type="match status" value="1"/>
</dbReference>
<feature type="region of interest" description="Disordered" evidence="1">
    <location>
        <begin position="356"/>
        <end position="375"/>
    </location>
</feature>
<dbReference type="SUPFAM" id="SSF55781">
    <property type="entry name" value="GAF domain-like"/>
    <property type="match status" value="1"/>
</dbReference>
<dbReference type="InterPro" id="IPR000160">
    <property type="entry name" value="GGDEF_dom"/>
</dbReference>
<dbReference type="InterPro" id="IPR050469">
    <property type="entry name" value="Diguanylate_Cyclase"/>
</dbReference>
<dbReference type="SUPFAM" id="SSF55073">
    <property type="entry name" value="Nucleotide cyclase"/>
    <property type="match status" value="1"/>
</dbReference>
<dbReference type="PROSITE" id="PS50887">
    <property type="entry name" value="GGDEF"/>
    <property type="match status" value="1"/>
</dbReference>
<evidence type="ECO:0000313" key="3">
    <source>
        <dbReference type="EMBL" id="MFC6236863.1"/>
    </source>
</evidence>
<dbReference type="InterPro" id="IPR029016">
    <property type="entry name" value="GAF-like_dom_sf"/>
</dbReference>
<comment type="caution">
    <text evidence="3">The sequence shown here is derived from an EMBL/GenBank/DDBJ whole genome shotgun (WGS) entry which is preliminary data.</text>
</comment>
<gene>
    <name evidence="3" type="ORF">ACFQGU_03165</name>
</gene>
<dbReference type="Pfam" id="PF01590">
    <property type="entry name" value="GAF"/>
    <property type="match status" value="1"/>
</dbReference>
<dbReference type="InterPro" id="IPR029787">
    <property type="entry name" value="Nucleotide_cyclase"/>
</dbReference>
<dbReference type="InterPro" id="IPR043128">
    <property type="entry name" value="Rev_trsase/Diguanyl_cyclase"/>
</dbReference>
<dbReference type="NCBIfam" id="TIGR00254">
    <property type="entry name" value="GGDEF"/>
    <property type="match status" value="1"/>
</dbReference>
<reference evidence="4" key="1">
    <citation type="journal article" date="2019" name="Int. J. Syst. Evol. Microbiol.">
        <title>The Global Catalogue of Microorganisms (GCM) 10K type strain sequencing project: providing services to taxonomists for standard genome sequencing and annotation.</title>
        <authorList>
            <consortium name="The Broad Institute Genomics Platform"/>
            <consortium name="The Broad Institute Genome Sequencing Center for Infectious Disease"/>
            <person name="Wu L."/>
            <person name="Ma J."/>
        </authorList>
    </citation>
    <scope>NUCLEOTIDE SEQUENCE [LARGE SCALE GENOMIC DNA]</scope>
    <source>
        <strain evidence="4">CGMCC 4.7317</strain>
    </source>
</reference>
<dbReference type="EMBL" id="JBHSTI010000002">
    <property type="protein sequence ID" value="MFC6236863.1"/>
    <property type="molecule type" value="Genomic_DNA"/>
</dbReference>
<dbReference type="SMART" id="SM00065">
    <property type="entry name" value="GAF"/>
    <property type="match status" value="1"/>
</dbReference>
<dbReference type="InterPro" id="IPR003018">
    <property type="entry name" value="GAF"/>
</dbReference>
<protein>
    <submittedName>
        <fullName evidence="3">GGDEF domain-containing protein</fullName>
    </submittedName>
</protein>
<dbReference type="Pfam" id="PF00990">
    <property type="entry name" value="GGDEF"/>
    <property type="match status" value="1"/>
</dbReference>
<dbReference type="PANTHER" id="PTHR45138">
    <property type="entry name" value="REGULATORY COMPONENTS OF SENSORY TRANSDUCTION SYSTEM"/>
    <property type="match status" value="1"/>
</dbReference>
<evidence type="ECO:0000256" key="1">
    <source>
        <dbReference type="SAM" id="MobiDB-lite"/>
    </source>
</evidence>
<feature type="domain" description="GGDEF" evidence="2">
    <location>
        <begin position="225"/>
        <end position="356"/>
    </location>
</feature>
<dbReference type="PANTHER" id="PTHR45138:SF24">
    <property type="entry name" value="DIGUANYLATE CYCLASE DGCC-RELATED"/>
    <property type="match status" value="1"/>
</dbReference>
<name>A0ABW1SWX7_9ACTN</name>
<dbReference type="RefSeq" id="WP_386763895.1">
    <property type="nucleotide sequence ID" value="NZ_JBHSTI010000002.1"/>
</dbReference>
<dbReference type="Gene3D" id="3.30.450.40">
    <property type="match status" value="1"/>
</dbReference>
<accession>A0ABW1SWX7</accession>
<sequence>MNVGAEQGAIVPSGRVPDEDSARMRSLMELVTLVTASRDYADLLDVMAEESRQALGASSVSLSVWERDRGLVRTLVNVGTLAANQDRHPTDEVYGLADHPLVVRMFTEGAAFVQTRGDVHGDLAVDQLLERDGLHSVLSVPVHLDGRVWGELWAGRTAEHPPYSEDDIAFGRLVATQVGAGIAQAEHVARVERLVYTDDLTGLANRRAFEDQLDIAFAQHRESGVPVGVIVADVNGLKAVNDARGHDAGDLVLTTFASELAAAAAVHAGVLTARLGGDEFCALTVGMPSDRVVALAEDICRRAHEELEHGVACGIATTEDLGSAASTPARLLRAADAAQYRAKRSESLVPVVAGRRASPDAASGGSVEGDRRAFRGRGSREPGVFLDVALARLDEVPDLEALGRLVVVAKVLAETVDAAGWFVSRVMQTLGTIETVESGVARTGEMSDSARFFAVDEFPVEEFPASYAAASGQVVVVDVDDARSDPAETALLMAGGLSEMLMCGGSSAGEAAWLVEVVGDELSAPMRPYANVLRAAVAVALHR</sequence>
<evidence type="ECO:0000259" key="2">
    <source>
        <dbReference type="PROSITE" id="PS50887"/>
    </source>
</evidence>
<evidence type="ECO:0000313" key="4">
    <source>
        <dbReference type="Proteomes" id="UP001596138"/>
    </source>
</evidence>